<dbReference type="GO" id="GO:0006289">
    <property type="term" value="P:nucleotide-excision repair"/>
    <property type="evidence" value="ECO:0007669"/>
    <property type="project" value="InterPro"/>
</dbReference>
<gene>
    <name evidence="1" type="primary">uvrB_3</name>
    <name evidence="1" type="ORF">NCTC12862_00967</name>
</gene>
<evidence type="ECO:0000313" key="2">
    <source>
        <dbReference type="Proteomes" id="UP000254950"/>
    </source>
</evidence>
<reference evidence="1 2" key="1">
    <citation type="submission" date="2018-06" db="EMBL/GenBank/DDBJ databases">
        <authorList>
            <consortium name="Pathogen Informatics"/>
            <person name="Doyle S."/>
        </authorList>
    </citation>
    <scope>NUCLEOTIDE SEQUENCE [LARGE SCALE GENOMIC DNA]</scope>
    <source>
        <strain evidence="1 2">NCTC12862</strain>
    </source>
</reference>
<dbReference type="InterPro" id="IPR027417">
    <property type="entry name" value="P-loop_NTPase"/>
</dbReference>
<dbReference type="Gene3D" id="3.40.50.300">
    <property type="entry name" value="P-loop containing nucleotide triphosphate hydrolases"/>
    <property type="match status" value="1"/>
</dbReference>
<name>A0A380ZG27_BARDO</name>
<dbReference type="AlphaFoldDB" id="A0A380ZG27"/>
<sequence>MNEIRKTIQKGYRTLVTVLTKRIAEDLTEYLHEQDIRVRYMHSDIELKYYLASQENIQTGHCSITQIK</sequence>
<proteinExistence type="predicted"/>
<accession>A0A380ZG27</accession>
<dbReference type="InterPro" id="IPR004807">
    <property type="entry name" value="UvrB"/>
</dbReference>
<dbReference type="PANTHER" id="PTHR24029">
    <property type="entry name" value="UVRABC SYSTEM PROTEIN B"/>
    <property type="match status" value="1"/>
</dbReference>
<dbReference type="GO" id="GO:0016887">
    <property type="term" value="F:ATP hydrolysis activity"/>
    <property type="evidence" value="ECO:0007669"/>
    <property type="project" value="InterPro"/>
</dbReference>
<dbReference type="EMBL" id="UFTF01000001">
    <property type="protein sequence ID" value="SUV45242.1"/>
    <property type="molecule type" value="Genomic_DNA"/>
</dbReference>
<dbReference type="STRING" id="33044.GCA_900005695_01068"/>
<organism evidence="1 2">
    <name type="scientific">Bartonella doshiae</name>
    <dbReference type="NCBI Taxonomy" id="33044"/>
    <lineage>
        <taxon>Bacteria</taxon>
        <taxon>Pseudomonadati</taxon>
        <taxon>Pseudomonadota</taxon>
        <taxon>Alphaproteobacteria</taxon>
        <taxon>Hyphomicrobiales</taxon>
        <taxon>Bartonellaceae</taxon>
        <taxon>Bartonella</taxon>
    </lineage>
</organism>
<evidence type="ECO:0000313" key="1">
    <source>
        <dbReference type="EMBL" id="SUV45242.1"/>
    </source>
</evidence>
<dbReference type="GO" id="GO:0003677">
    <property type="term" value="F:DNA binding"/>
    <property type="evidence" value="ECO:0007669"/>
    <property type="project" value="InterPro"/>
</dbReference>
<dbReference type="GO" id="GO:0009380">
    <property type="term" value="C:excinuclease repair complex"/>
    <property type="evidence" value="ECO:0007669"/>
    <property type="project" value="InterPro"/>
</dbReference>
<dbReference type="SUPFAM" id="SSF52540">
    <property type="entry name" value="P-loop containing nucleoside triphosphate hydrolases"/>
    <property type="match status" value="1"/>
</dbReference>
<dbReference type="GO" id="GO:0005524">
    <property type="term" value="F:ATP binding"/>
    <property type="evidence" value="ECO:0007669"/>
    <property type="project" value="InterPro"/>
</dbReference>
<dbReference type="Proteomes" id="UP000254950">
    <property type="component" value="Unassembled WGS sequence"/>
</dbReference>
<dbReference type="PANTHER" id="PTHR24029:SF0">
    <property type="entry name" value="UVRABC SYSTEM PROTEIN B"/>
    <property type="match status" value="1"/>
</dbReference>
<protein>
    <submittedName>
        <fullName evidence="1">Excinuclease ABC subunit B</fullName>
    </submittedName>
</protein>